<feature type="compositionally biased region" description="Basic and acidic residues" evidence="2">
    <location>
        <begin position="458"/>
        <end position="471"/>
    </location>
</feature>
<gene>
    <name evidence="4" type="ORF">NLU13_0520</name>
</gene>
<comment type="caution">
    <text evidence="4">The sequence shown here is derived from an EMBL/GenBank/DDBJ whole genome shotgun (WGS) entry which is preliminary data.</text>
</comment>
<feature type="region of interest" description="Disordered" evidence="2">
    <location>
        <begin position="323"/>
        <end position="479"/>
    </location>
</feature>
<keyword evidence="3" id="KW-0732">Signal</keyword>
<dbReference type="AlphaFoldDB" id="A0AA39GQP0"/>
<feature type="signal peptide" evidence="3">
    <location>
        <begin position="1"/>
        <end position="21"/>
    </location>
</feature>
<dbReference type="EMBL" id="JAPDFR010000001">
    <property type="protein sequence ID" value="KAK0391018.1"/>
    <property type="molecule type" value="Genomic_DNA"/>
</dbReference>
<dbReference type="Proteomes" id="UP001175261">
    <property type="component" value="Unassembled WGS sequence"/>
</dbReference>
<dbReference type="Pfam" id="PF03856">
    <property type="entry name" value="SUN"/>
    <property type="match status" value="1"/>
</dbReference>
<proteinExistence type="inferred from homology"/>
<dbReference type="PANTHER" id="PTHR31654">
    <property type="entry name" value="SECRETED BETA-GLUCOSIDASE ADG3-RELATED"/>
    <property type="match status" value="1"/>
</dbReference>
<evidence type="ECO:0000256" key="3">
    <source>
        <dbReference type="SAM" id="SignalP"/>
    </source>
</evidence>
<feature type="compositionally biased region" description="Pro residues" evidence="2">
    <location>
        <begin position="340"/>
        <end position="349"/>
    </location>
</feature>
<protein>
    <submittedName>
        <fullName evidence="4">Uncharacterized protein</fullName>
    </submittedName>
</protein>
<dbReference type="PANTHER" id="PTHR31654:SF0">
    <property type="entry name" value="SECRETED BETA-GLUCOSIDASE ADG3-RELATED"/>
    <property type="match status" value="1"/>
</dbReference>
<keyword evidence="5" id="KW-1185">Reference proteome</keyword>
<sequence>MKFSTWLSSTAVLLSAHSATASDAHRRLHSHNHLHGLEKKHAHGHLQVRQTEEAAPAKRGGQCQFPSDDPNLVAVTPGSKNAGWALPPDQACEPDMYCPIACKPGMVMAQWQPGSTYTYPASMNGGLYCDSNGNIKKPFPDKPNCVPGTGTVQAVNKCGKKMSFCQTVLPGREDMIIPTLVSDSAVLAVPGPTYWGSTAAHFYVNPPGSEESDCVWGDESSPIGNWSPYVAGTNTDSQGLTYVKLGLNPIWIDSPLKGNKPDFGLRIECPGGGCNGLPCSIDISGSSPQIKGLTADTGAGGASFCVVTVPKGSSANIVAYSADGGAGSSGSSAPEEKPKPQPQPQPKPEPSPKPEPKTVVQETTTSKPAPEPTSTYTPPPPPKPTTTQEPKTTSTSTTTTKITTTSQSPTTSSTKTKIKESPPSYKPGVFRENGTDPTPTSQEKSTSASKPTQTIQEVEEKPETKDEDNQAGRKGGQAPLAGLVIAFVAAACFF</sequence>
<accession>A0AA39GQP0</accession>
<dbReference type="InterPro" id="IPR005556">
    <property type="entry name" value="SUN"/>
</dbReference>
<comment type="similarity">
    <text evidence="1">Belongs to the SUN family.</text>
</comment>
<feature type="compositionally biased region" description="Low complexity" evidence="2">
    <location>
        <begin position="385"/>
        <end position="415"/>
    </location>
</feature>
<feature type="chain" id="PRO_5041236408" evidence="3">
    <location>
        <begin position="22"/>
        <end position="494"/>
    </location>
</feature>
<evidence type="ECO:0000313" key="4">
    <source>
        <dbReference type="EMBL" id="KAK0391018.1"/>
    </source>
</evidence>
<feature type="compositionally biased region" description="Polar residues" evidence="2">
    <location>
        <begin position="435"/>
        <end position="456"/>
    </location>
</feature>
<reference evidence="4" key="1">
    <citation type="submission" date="2022-10" db="EMBL/GenBank/DDBJ databases">
        <title>Determination and structural analysis of whole genome sequence of Sarocladium strictum F4-1.</title>
        <authorList>
            <person name="Hu L."/>
            <person name="Jiang Y."/>
        </authorList>
    </citation>
    <scope>NUCLEOTIDE SEQUENCE</scope>
    <source>
        <strain evidence="4">F4-1</strain>
    </source>
</reference>
<evidence type="ECO:0000313" key="5">
    <source>
        <dbReference type="Proteomes" id="UP001175261"/>
    </source>
</evidence>
<name>A0AA39GQP0_SARSR</name>
<organism evidence="4 5">
    <name type="scientific">Sarocladium strictum</name>
    <name type="common">Black bundle disease fungus</name>
    <name type="synonym">Acremonium strictum</name>
    <dbReference type="NCBI Taxonomy" id="5046"/>
    <lineage>
        <taxon>Eukaryota</taxon>
        <taxon>Fungi</taxon>
        <taxon>Dikarya</taxon>
        <taxon>Ascomycota</taxon>
        <taxon>Pezizomycotina</taxon>
        <taxon>Sordariomycetes</taxon>
        <taxon>Hypocreomycetidae</taxon>
        <taxon>Hypocreales</taxon>
        <taxon>Sarocladiaceae</taxon>
        <taxon>Sarocladium</taxon>
    </lineage>
</organism>
<dbReference type="InterPro" id="IPR053088">
    <property type="entry name" value="Beta-glucosidase/SUN-like"/>
</dbReference>
<evidence type="ECO:0000256" key="2">
    <source>
        <dbReference type="SAM" id="MobiDB-lite"/>
    </source>
</evidence>
<feature type="compositionally biased region" description="Low complexity" evidence="2">
    <location>
        <begin position="323"/>
        <end position="333"/>
    </location>
</feature>
<evidence type="ECO:0000256" key="1">
    <source>
        <dbReference type="ARBA" id="ARBA00010579"/>
    </source>
</evidence>